<feature type="chain" id="PRO_5027192538" description="Outer membrane protein assembly factor BamE" evidence="6">
    <location>
        <begin position="24"/>
        <end position="165"/>
    </location>
</feature>
<dbReference type="PROSITE" id="PS51257">
    <property type="entry name" value="PROKAR_LIPOPROTEIN"/>
    <property type="match status" value="1"/>
</dbReference>
<comment type="similarity">
    <text evidence="4">Belongs to the BamE family.</text>
</comment>
<dbReference type="GO" id="GO:1990063">
    <property type="term" value="C:Bam protein complex"/>
    <property type="evidence" value="ECO:0007669"/>
    <property type="project" value="TreeGrafter"/>
</dbReference>
<gene>
    <name evidence="4 8" type="primary">bamE</name>
    <name evidence="8" type="ORF">E5987_08220</name>
</gene>
<evidence type="ECO:0000256" key="4">
    <source>
        <dbReference type="HAMAP-Rule" id="MF_00925"/>
    </source>
</evidence>
<sequence>MKPLILCAVLPLTLLAGCSSVSDYVPKILTPYRPDIHQGNVVTSEMVENLHEGMTKNQVIFLLGTATLQSIFHKNEWSYVYYLNPRGGQPTVRKLTIVFNDDNRVESFKSDPMPDETDADLAILGERAREETLKRHSDFVAEKKSLEAEGAASETQGAEEAAKTE</sequence>
<dbReference type="GO" id="GO:0043165">
    <property type="term" value="P:Gram-negative-bacterium-type cell outer membrane assembly"/>
    <property type="evidence" value="ECO:0007669"/>
    <property type="project" value="UniProtKB-UniRule"/>
</dbReference>
<dbReference type="OrthoDB" id="9808250at2"/>
<keyword evidence="2 4" id="KW-0472">Membrane</keyword>
<feature type="compositionally biased region" description="Basic and acidic residues" evidence="5">
    <location>
        <begin position="132"/>
        <end position="147"/>
    </location>
</feature>
<evidence type="ECO:0000256" key="2">
    <source>
        <dbReference type="ARBA" id="ARBA00023136"/>
    </source>
</evidence>
<evidence type="ECO:0000313" key="9">
    <source>
        <dbReference type="Proteomes" id="UP000472580"/>
    </source>
</evidence>
<keyword evidence="9" id="KW-1185">Reference proteome</keyword>
<keyword evidence="1 4" id="KW-0732">Signal</keyword>
<dbReference type="HAMAP" id="MF_00925">
    <property type="entry name" value="OM_assembly_BamE"/>
    <property type="match status" value="1"/>
</dbReference>
<feature type="domain" description="Outer membrane protein assembly factor BamE" evidence="7">
    <location>
        <begin position="39"/>
        <end position="107"/>
    </location>
</feature>
<keyword evidence="4" id="KW-0449">Lipoprotein</keyword>
<comment type="subunit">
    <text evidence="4">Part of the Bam complex.</text>
</comment>
<evidence type="ECO:0000256" key="3">
    <source>
        <dbReference type="ARBA" id="ARBA00023237"/>
    </source>
</evidence>
<proteinExistence type="inferred from homology"/>
<dbReference type="GO" id="GO:0051205">
    <property type="term" value="P:protein insertion into membrane"/>
    <property type="evidence" value="ECO:0007669"/>
    <property type="project" value="UniProtKB-UniRule"/>
</dbReference>
<keyword evidence="3 4" id="KW-0998">Cell outer membrane</keyword>
<reference evidence="8 9" key="1">
    <citation type="submission" date="2019-12" db="EMBL/GenBank/DDBJ databases">
        <title>Microbes associate with the intestines of laboratory mice.</title>
        <authorList>
            <person name="Navarre W."/>
            <person name="Wong E."/>
        </authorList>
    </citation>
    <scope>NUCLEOTIDE SEQUENCE [LARGE SCALE GENOMIC DNA]</scope>
    <source>
        <strain evidence="8 9">NM82_D38</strain>
    </source>
</reference>
<organism evidence="8 9">
    <name type="scientific">Parasutterella muris</name>
    <dbReference type="NCBI Taxonomy" id="2565572"/>
    <lineage>
        <taxon>Bacteria</taxon>
        <taxon>Pseudomonadati</taxon>
        <taxon>Pseudomonadota</taxon>
        <taxon>Betaproteobacteria</taxon>
        <taxon>Burkholderiales</taxon>
        <taxon>Sutterellaceae</taxon>
        <taxon>Parasutterella</taxon>
    </lineage>
</organism>
<comment type="subcellular location">
    <subcellularLocation>
        <location evidence="4">Cell outer membrane</location>
        <topology evidence="4">Lipid-anchor</topology>
    </subcellularLocation>
</comment>
<evidence type="ECO:0000256" key="6">
    <source>
        <dbReference type="SAM" id="SignalP"/>
    </source>
</evidence>
<dbReference type="InterPro" id="IPR007450">
    <property type="entry name" value="BamE_dom"/>
</dbReference>
<evidence type="ECO:0000313" key="8">
    <source>
        <dbReference type="EMBL" id="MVX57192.1"/>
    </source>
</evidence>
<dbReference type="GO" id="GO:0030674">
    <property type="term" value="F:protein-macromolecule adaptor activity"/>
    <property type="evidence" value="ECO:0007669"/>
    <property type="project" value="TreeGrafter"/>
</dbReference>
<dbReference type="Gene3D" id="3.30.1450.10">
    <property type="match status" value="1"/>
</dbReference>
<dbReference type="InterPro" id="IPR026592">
    <property type="entry name" value="BamE"/>
</dbReference>
<feature type="region of interest" description="Disordered" evidence="5">
    <location>
        <begin position="132"/>
        <end position="165"/>
    </location>
</feature>
<feature type="signal peptide" evidence="6">
    <location>
        <begin position="1"/>
        <end position="23"/>
    </location>
</feature>
<comment type="function">
    <text evidence="4">Part of the outer membrane protein assembly complex, which is involved in assembly and insertion of beta-barrel proteins into the outer membrane.</text>
</comment>
<evidence type="ECO:0000256" key="5">
    <source>
        <dbReference type="SAM" id="MobiDB-lite"/>
    </source>
</evidence>
<dbReference type="Proteomes" id="UP000472580">
    <property type="component" value="Unassembled WGS sequence"/>
</dbReference>
<evidence type="ECO:0000259" key="7">
    <source>
        <dbReference type="Pfam" id="PF04355"/>
    </source>
</evidence>
<protein>
    <recommendedName>
        <fullName evidence="4">Outer membrane protein assembly factor BamE</fullName>
    </recommendedName>
</protein>
<dbReference type="AlphaFoldDB" id="A0A6L6YJY8"/>
<dbReference type="RefSeq" id="WP_160335618.1">
    <property type="nucleotide sequence ID" value="NZ_CALPCR010000001.1"/>
</dbReference>
<dbReference type="EMBL" id="WSRP01000024">
    <property type="protein sequence ID" value="MVX57192.1"/>
    <property type="molecule type" value="Genomic_DNA"/>
</dbReference>
<dbReference type="Pfam" id="PF04355">
    <property type="entry name" value="BamE"/>
    <property type="match status" value="1"/>
</dbReference>
<dbReference type="PANTHER" id="PTHR37482:SF1">
    <property type="entry name" value="OUTER MEMBRANE PROTEIN ASSEMBLY FACTOR BAME"/>
    <property type="match status" value="1"/>
</dbReference>
<accession>A0A6L6YJY8</accession>
<evidence type="ECO:0000256" key="1">
    <source>
        <dbReference type="ARBA" id="ARBA00022729"/>
    </source>
</evidence>
<name>A0A6L6YJY8_9BURK</name>
<keyword evidence="4" id="KW-0564">Palmitate</keyword>
<dbReference type="PANTHER" id="PTHR37482">
    <property type="entry name" value="OUTER MEMBRANE PROTEIN ASSEMBLY FACTOR BAME"/>
    <property type="match status" value="1"/>
</dbReference>
<comment type="caution">
    <text evidence="8">The sequence shown here is derived from an EMBL/GenBank/DDBJ whole genome shotgun (WGS) entry which is preliminary data.</text>
</comment>
<dbReference type="InterPro" id="IPR037873">
    <property type="entry name" value="BamE-like"/>
</dbReference>